<dbReference type="SUPFAM" id="SSF55729">
    <property type="entry name" value="Acyl-CoA N-acyltransferases (Nat)"/>
    <property type="match status" value="1"/>
</dbReference>
<keyword evidence="3" id="KW-1185">Reference proteome</keyword>
<dbReference type="CDD" id="cd04301">
    <property type="entry name" value="NAT_SF"/>
    <property type="match status" value="1"/>
</dbReference>
<name>A0A4R6UAI4_9BACI</name>
<organism evidence="2 3">
    <name type="scientific">Aureibacillus halotolerans</name>
    <dbReference type="NCBI Taxonomy" id="1508390"/>
    <lineage>
        <taxon>Bacteria</taxon>
        <taxon>Bacillati</taxon>
        <taxon>Bacillota</taxon>
        <taxon>Bacilli</taxon>
        <taxon>Bacillales</taxon>
        <taxon>Bacillaceae</taxon>
        <taxon>Aureibacillus</taxon>
    </lineage>
</organism>
<dbReference type="InterPro" id="IPR000182">
    <property type="entry name" value="GNAT_dom"/>
</dbReference>
<evidence type="ECO:0000259" key="1">
    <source>
        <dbReference type="PROSITE" id="PS51186"/>
    </source>
</evidence>
<comment type="caution">
    <text evidence="2">The sequence shown here is derived from an EMBL/GenBank/DDBJ whole genome shotgun (WGS) entry which is preliminary data.</text>
</comment>
<dbReference type="PROSITE" id="PS51186">
    <property type="entry name" value="GNAT"/>
    <property type="match status" value="1"/>
</dbReference>
<dbReference type="GO" id="GO:0016747">
    <property type="term" value="F:acyltransferase activity, transferring groups other than amino-acyl groups"/>
    <property type="evidence" value="ECO:0007669"/>
    <property type="project" value="InterPro"/>
</dbReference>
<dbReference type="OrthoDB" id="6382410at2"/>
<gene>
    <name evidence="2" type="ORF">EV213_101296</name>
</gene>
<dbReference type="AlphaFoldDB" id="A0A4R6UAI4"/>
<sequence length="163" mass="18938">MDITVERVTHTNLEIFCSILLEAVQWLNDEDKAMWTIEDVSKGHILKQYALEEMYIGFVQGTPAATIVLQEIDRFFWPNESKGDSLFLHKLCVRRQFSGQGLASCMIDFAKNEARKQNKAFLRLDCAADRPALCAFYEANGFKKVREQRVFDRFDTAFYEYSL</sequence>
<keyword evidence="2" id="KW-0808">Transferase</keyword>
<dbReference type="InterPro" id="IPR016181">
    <property type="entry name" value="Acyl_CoA_acyltransferase"/>
</dbReference>
<reference evidence="2 3" key="1">
    <citation type="submission" date="2019-03" db="EMBL/GenBank/DDBJ databases">
        <title>Genomic Encyclopedia of Type Strains, Phase IV (KMG-IV): sequencing the most valuable type-strain genomes for metagenomic binning, comparative biology and taxonomic classification.</title>
        <authorList>
            <person name="Goeker M."/>
        </authorList>
    </citation>
    <scope>NUCLEOTIDE SEQUENCE [LARGE SCALE GENOMIC DNA]</scope>
    <source>
        <strain evidence="2 3">DSM 28697</strain>
    </source>
</reference>
<dbReference type="Proteomes" id="UP000295632">
    <property type="component" value="Unassembled WGS sequence"/>
</dbReference>
<accession>A0A4R6UAI4</accession>
<dbReference type="RefSeq" id="WP_133578691.1">
    <property type="nucleotide sequence ID" value="NZ_SNYJ01000001.1"/>
</dbReference>
<protein>
    <submittedName>
        <fullName evidence="2">Acetyltransferase (GNAT) family protein</fullName>
    </submittedName>
</protein>
<dbReference type="Gene3D" id="3.40.630.30">
    <property type="match status" value="1"/>
</dbReference>
<feature type="domain" description="N-acetyltransferase" evidence="1">
    <location>
        <begin position="3"/>
        <end position="163"/>
    </location>
</feature>
<evidence type="ECO:0000313" key="3">
    <source>
        <dbReference type="Proteomes" id="UP000295632"/>
    </source>
</evidence>
<evidence type="ECO:0000313" key="2">
    <source>
        <dbReference type="EMBL" id="TDQ42866.1"/>
    </source>
</evidence>
<dbReference type="Pfam" id="PF00583">
    <property type="entry name" value="Acetyltransf_1"/>
    <property type="match status" value="1"/>
</dbReference>
<dbReference type="EMBL" id="SNYJ01000001">
    <property type="protein sequence ID" value="TDQ42866.1"/>
    <property type="molecule type" value="Genomic_DNA"/>
</dbReference>
<proteinExistence type="predicted"/>